<dbReference type="PROSITE" id="PS50262">
    <property type="entry name" value="G_PROTEIN_RECEP_F1_2"/>
    <property type="match status" value="1"/>
</dbReference>
<dbReference type="GO" id="GO:0004930">
    <property type="term" value="F:G protein-coupled receptor activity"/>
    <property type="evidence" value="ECO:0007669"/>
    <property type="project" value="InterPro"/>
</dbReference>
<feature type="transmembrane region" description="Helical" evidence="5">
    <location>
        <begin position="88"/>
        <end position="105"/>
    </location>
</feature>
<feature type="transmembrane region" description="Helical" evidence="5">
    <location>
        <begin position="175"/>
        <end position="197"/>
    </location>
</feature>
<dbReference type="CDD" id="cd00637">
    <property type="entry name" value="7tm_classA_rhodopsin-like"/>
    <property type="match status" value="1"/>
</dbReference>
<organism evidence="8 9">
    <name type="scientific">Paragonimus westermani</name>
    <dbReference type="NCBI Taxonomy" id="34504"/>
    <lineage>
        <taxon>Eukaryota</taxon>
        <taxon>Metazoa</taxon>
        <taxon>Spiralia</taxon>
        <taxon>Lophotrochozoa</taxon>
        <taxon>Platyhelminthes</taxon>
        <taxon>Trematoda</taxon>
        <taxon>Digenea</taxon>
        <taxon>Plagiorchiida</taxon>
        <taxon>Troglotremata</taxon>
        <taxon>Troglotrematidae</taxon>
        <taxon>Paragonimus</taxon>
    </lineage>
</organism>
<dbReference type="EMBL" id="QNGE01011304">
    <property type="protein sequence ID" value="KAA3670347.1"/>
    <property type="molecule type" value="Genomic_DNA"/>
</dbReference>
<keyword evidence="2 5" id="KW-0812">Transmembrane</keyword>
<evidence type="ECO:0000313" key="9">
    <source>
        <dbReference type="Proteomes" id="UP000324629"/>
    </source>
</evidence>
<feature type="transmembrane region" description="Helical" evidence="5">
    <location>
        <begin position="42"/>
        <end position="64"/>
    </location>
</feature>
<dbReference type="Proteomes" id="UP000324629">
    <property type="component" value="Unassembled WGS sequence"/>
</dbReference>
<comment type="caution">
    <text evidence="8">The sequence shown here is derived from an EMBL/GenBank/DDBJ whole genome shotgun (WGS) entry which is preliminary data.</text>
</comment>
<dbReference type="SUPFAM" id="SSF81321">
    <property type="entry name" value="Family A G protein-coupled receptor-like"/>
    <property type="match status" value="1"/>
</dbReference>
<dbReference type="Pfam" id="PF00001">
    <property type="entry name" value="7tm_1"/>
    <property type="match status" value="1"/>
</dbReference>
<evidence type="ECO:0000256" key="3">
    <source>
        <dbReference type="ARBA" id="ARBA00022989"/>
    </source>
</evidence>
<evidence type="ECO:0000313" key="8">
    <source>
        <dbReference type="EMBL" id="KAA3670347.1"/>
    </source>
</evidence>
<gene>
    <name evidence="8" type="ORF">DEA37_0002134</name>
    <name evidence="7" type="ORF">DEA37_0003496</name>
</gene>
<feature type="transmembrane region" description="Helical" evidence="5">
    <location>
        <begin position="126"/>
        <end position="144"/>
    </location>
</feature>
<feature type="transmembrane region" description="Helical" evidence="5">
    <location>
        <begin position="6"/>
        <end position="30"/>
    </location>
</feature>
<feature type="domain" description="G-protein coupled receptors family 1 profile" evidence="6">
    <location>
        <begin position="22"/>
        <end position="289"/>
    </location>
</feature>
<dbReference type="EMBL" id="QNGE01012568">
    <property type="protein sequence ID" value="KAA3670223.1"/>
    <property type="molecule type" value="Genomic_DNA"/>
</dbReference>
<evidence type="ECO:0000259" key="6">
    <source>
        <dbReference type="PROSITE" id="PS50262"/>
    </source>
</evidence>
<keyword evidence="9" id="KW-1185">Reference proteome</keyword>
<feature type="transmembrane region" description="Helical" evidence="5">
    <location>
        <begin position="232"/>
        <end position="261"/>
    </location>
</feature>
<comment type="subcellular location">
    <subcellularLocation>
        <location evidence="1">Membrane</location>
    </subcellularLocation>
</comment>
<dbReference type="Gene3D" id="1.20.1070.10">
    <property type="entry name" value="Rhodopsin 7-helix transmembrane proteins"/>
    <property type="match status" value="1"/>
</dbReference>
<keyword evidence="3 5" id="KW-1133">Transmembrane helix</keyword>
<evidence type="ECO:0000256" key="5">
    <source>
        <dbReference type="SAM" id="Phobius"/>
    </source>
</evidence>
<evidence type="ECO:0000313" key="7">
    <source>
        <dbReference type="EMBL" id="KAA3670223.1"/>
    </source>
</evidence>
<reference evidence="8 9" key="1">
    <citation type="journal article" date="2019" name="Gigascience">
        <title>Whole-genome sequence of the oriental lung fluke Paragonimus westermani.</title>
        <authorList>
            <person name="Oey H."/>
            <person name="Zakrzewski M."/>
            <person name="Narain K."/>
            <person name="Devi K.R."/>
            <person name="Agatsuma T."/>
            <person name="Nawaratna S."/>
            <person name="Gobert G.N."/>
            <person name="Jones M.K."/>
            <person name="Ragan M.A."/>
            <person name="McManus D.P."/>
            <person name="Krause L."/>
        </authorList>
    </citation>
    <scope>NUCLEOTIDE SEQUENCE [LARGE SCALE GENOMIC DNA]</scope>
    <source>
        <strain evidence="8 9">IND2009</strain>
    </source>
</reference>
<dbReference type="AlphaFoldDB" id="A0A5J4N4I5"/>
<dbReference type="InterPro" id="IPR017452">
    <property type="entry name" value="GPCR_Rhodpsn_7TM"/>
</dbReference>
<dbReference type="PANTHER" id="PTHR45698:SF1">
    <property type="entry name" value="TRACE AMINE-ASSOCIATED RECEPTOR 13C-LIKE"/>
    <property type="match status" value="1"/>
</dbReference>
<name>A0A5J4N4I5_9TREM</name>
<accession>A0A5J4N4I5</accession>
<proteinExistence type="predicted"/>
<feature type="transmembrane region" description="Helical" evidence="5">
    <location>
        <begin position="273"/>
        <end position="293"/>
    </location>
</feature>
<sequence length="324" mass="36898">MWQVVVTIRVLLAVFGVLGTIINGIVLCVLARKRIGSRTTTMLLRSQCIADGYIGFFAFLYQVFGGEIQTGSEIANRILCNIWYRDNLIWIGVILSVHNVVCISFDRFMATVYPVAYKHYKKQLTIATYTYLTFMGLFMFYPNILSRRYENGKCVYVPDSGDRILERFFEVESKIWTILIYGMPTICVIVLHSIVICKMRKQLTQVNNFPSEPDTTCGKQHTKQMQARVRRLTWTTVGMTCILITFHTYDAFIYALAYFGVVEYEPGSPDQQVGLILIVVCSCVMPCFLAGSIDSLRDLILHGFCRRVGKLSDTGSQAETSEYE</sequence>
<dbReference type="GO" id="GO:0016020">
    <property type="term" value="C:membrane"/>
    <property type="evidence" value="ECO:0007669"/>
    <property type="project" value="UniProtKB-SubCell"/>
</dbReference>
<evidence type="ECO:0000256" key="4">
    <source>
        <dbReference type="ARBA" id="ARBA00023136"/>
    </source>
</evidence>
<evidence type="ECO:0000256" key="2">
    <source>
        <dbReference type="ARBA" id="ARBA00022692"/>
    </source>
</evidence>
<keyword evidence="4 5" id="KW-0472">Membrane</keyword>
<protein>
    <recommendedName>
        <fullName evidence="6">G-protein coupled receptors family 1 profile domain-containing protein</fullName>
    </recommendedName>
</protein>
<dbReference type="InterPro" id="IPR000276">
    <property type="entry name" value="GPCR_Rhodpsn"/>
</dbReference>
<dbReference type="PANTHER" id="PTHR45698">
    <property type="entry name" value="TRACE AMINE-ASSOCIATED RECEPTOR 19N-RELATED"/>
    <property type="match status" value="1"/>
</dbReference>
<evidence type="ECO:0000256" key="1">
    <source>
        <dbReference type="ARBA" id="ARBA00004370"/>
    </source>
</evidence>